<dbReference type="Proteomes" id="UP000182466">
    <property type="component" value="Unassembled WGS sequence"/>
</dbReference>
<dbReference type="GO" id="GO:0043190">
    <property type="term" value="C:ATP-binding cassette (ABC) transporter complex"/>
    <property type="evidence" value="ECO:0007669"/>
    <property type="project" value="InterPro"/>
</dbReference>
<dbReference type="AlphaFoldDB" id="A0A1I7BTZ5"/>
<dbReference type="STRING" id="999627.SAMN05216236_11228"/>
<dbReference type="Gene3D" id="3.40.190.100">
    <property type="entry name" value="Glycine betaine-binding periplasmic protein, domain 2"/>
    <property type="match status" value="1"/>
</dbReference>
<evidence type="ECO:0000313" key="3">
    <source>
        <dbReference type="EMBL" id="SFT90642.1"/>
    </source>
</evidence>
<accession>A0A1I7BTZ5</accession>
<dbReference type="OrthoDB" id="7805658at2"/>
<dbReference type="CDD" id="cd13643">
    <property type="entry name" value="PBP2_BCP_2"/>
    <property type="match status" value="1"/>
</dbReference>
<dbReference type="SUPFAM" id="SSF53850">
    <property type="entry name" value="Periplasmic binding protein-like II"/>
    <property type="match status" value="1"/>
</dbReference>
<reference evidence="3 4" key="1">
    <citation type="submission" date="2016-10" db="EMBL/GenBank/DDBJ databases">
        <authorList>
            <person name="de Groot N.N."/>
        </authorList>
    </citation>
    <scope>NUCLEOTIDE SEQUENCE [LARGE SCALE GENOMIC DNA]</scope>
    <source>
        <strain evidence="3 4">CGMCC 1.10959</strain>
    </source>
</reference>
<feature type="domain" description="ABC-type glycine betaine transport system substrate-binding" evidence="2">
    <location>
        <begin position="29"/>
        <end position="303"/>
    </location>
</feature>
<dbReference type="EMBL" id="FPAW01000012">
    <property type="protein sequence ID" value="SFT90642.1"/>
    <property type="molecule type" value="Genomic_DNA"/>
</dbReference>
<sequence>MVMKSKVLGLAVASFVLAAPLIAEVESNDPIRLTLHDWSGQLINTKIMGAILQQAGYNVEFVQADYIAQFAGLKTGDLHVAMEIWETTGREALDEATATGQVVNVGETGMSAIEEWWYPMYMKERCPGLPDWQALKDCAEEFATLETAPMGRYVGGPVTWGGFDEERVEALELDFEVVHAGTDAALFAELESAYQRQDPIILWIYVPHWAPAKYDGEFVEFPPYSAECYSDPSVGVNPEMAYDCGKPRGPIWKAAWAGVQEKWPGAYDIIANYTVNNDEMSAMVAKADLEGVDIDDVVASWMTDNKDRWSGWVGQ</sequence>
<feature type="signal peptide" evidence="1">
    <location>
        <begin position="1"/>
        <end position="18"/>
    </location>
</feature>
<proteinExistence type="predicted"/>
<evidence type="ECO:0000259" key="2">
    <source>
        <dbReference type="Pfam" id="PF04069"/>
    </source>
</evidence>
<name>A0A1I7BTZ5_9RHOB</name>
<organism evidence="3 4">
    <name type="scientific">Sedimentitalea nanhaiensis</name>
    <dbReference type="NCBI Taxonomy" id="999627"/>
    <lineage>
        <taxon>Bacteria</taxon>
        <taxon>Pseudomonadati</taxon>
        <taxon>Pseudomonadota</taxon>
        <taxon>Alphaproteobacteria</taxon>
        <taxon>Rhodobacterales</taxon>
        <taxon>Paracoccaceae</taxon>
        <taxon>Sedimentitalea</taxon>
    </lineage>
</organism>
<dbReference type="eggNOG" id="COG2113">
    <property type="taxonomic scope" value="Bacteria"/>
</dbReference>
<evidence type="ECO:0000313" key="4">
    <source>
        <dbReference type="Proteomes" id="UP000182466"/>
    </source>
</evidence>
<dbReference type="Gene3D" id="3.40.190.10">
    <property type="entry name" value="Periplasmic binding protein-like II"/>
    <property type="match status" value="1"/>
</dbReference>
<dbReference type="InterPro" id="IPR007210">
    <property type="entry name" value="ABC_Gly_betaine_transp_sub-bd"/>
</dbReference>
<protein>
    <submittedName>
        <fullName evidence="3">Glycine betaine/proline transport system substrate-binding protein</fullName>
    </submittedName>
</protein>
<keyword evidence="4" id="KW-1185">Reference proteome</keyword>
<feature type="chain" id="PRO_5010264259" evidence="1">
    <location>
        <begin position="19"/>
        <end position="315"/>
    </location>
</feature>
<keyword evidence="1" id="KW-0732">Signal</keyword>
<evidence type="ECO:0000256" key="1">
    <source>
        <dbReference type="SAM" id="SignalP"/>
    </source>
</evidence>
<gene>
    <name evidence="3" type="ORF">SAMN05216236_11228</name>
</gene>
<dbReference type="Pfam" id="PF04069">
    <property type="entry name" value="OpuAC"/>
    <property type="match status" value="1"/>
</dbReference>
<dbReference type="GO" id="GO:0022857">
    <property type="term" value="F:transmembrane transporter activity"/>
    <property type="evidence" value="ECO:0007669"/>
    <property type="project" value="InterPro"/>
</dbReference>